<sequence length="87" mass="9949">MSKPHNWVSLTCGPERRQYTIVGYPYKDIDTATRNNVLDQILELESKNNLRGVVVLGYNLNNPNYPYSFIAGNLETNLFDKLDLADN</sequence>
<evidence type="ECO:0000313" key="1">
    <source>
        <dbReference type="EMBL" id="SHH67513.1"/>
    </source>
</evidence>
<dbReference type="RefSeq" id="WP_139261717.1">
    <property type="nucleotide sequence ID" value="NZ_FQWH01000015.1"/>
</dbReference>
<protein>
    <submittedName>
        <fullName evidence="1">Uncharacterized protein</fullName>
    </submittedName>
</protein>
<organism evidence="1 2">
    <name type="scientific">Flavobacterium johnsoniae</name>
    <name type="common">Cytophaga johnsonae</name>
    <dbReference type="NCBI Taxonomy" id="986"/>
    <lineage>
        <taxon>Bacteria</taxon>
        <taxon>Pseudomonadati</taxon>
        <taxon>Bacteroidota</taxon>
        <taxon>Flavobacteriia</taxon>
        <taxon>Flavobacteriales</taxon>
        <taxon>Flavobacteriaceae</taxon>
        <taxon>Flavobacterium</taxon>
    </lineage>
</organism>
<reference evidence="1 2" key="1">
    <citation type="submission" date="2016-11" db="EMBL/GenBank/DDBJ databases">
        <authorList>
            <person name="Jaros S."/>
            <person name="Januszkiewicz K."/>
            <person name="Wedrychowicz H."/>
        </authorList>
    </citation>
    <scope>NUCLEOTIDE SEQUENCE [LARGE SCALE GENOMIC DNA]</scope>
    <source>
        <strain evidence="1 2">DSM 6792</strain>
    </source>
</reference>
<name>A0A1M5UXU6_FLAJO</name>
<accession>A0A1M5UXU6</accession>
<dbReference type="AlphaFoldDB" id="A0A1M5UXU6"/>
<evidence type="ECO:0000313" key="2">
    <source>
        <dbReference type="Proteomes" id="UP000184112"/>
    </source>
</evidence>
<dbReference type="Proteomes" id="UP000184112">
    <property type="component" value="Unassembled WGS sequence"/>
</dbReference>
<gene>
    <name evidence="1" type="ORF">SAMN05444388_11520</name>
</gene>
<proteinExistence type="predicted"/>
<dbReference type="EMBL" id="FQWH01000015">
    <property type="protein sequence ID" value="SHH67513.1"/>
    <property type="molecule type" value="Genomic_DNA"/>
</dbReference>